<evidence type="ECO:0000313" key="3">
    <source>
        <dbReference type="EMBL" id="KAF5371357.1"/>
    </source>
</evidence>
<dbReference type="OrthoDB" id="3031211at2759"/>
<organism evidence="3 4">
    <name type="scientific">Tricholomella constricta</name>
    <dbReference type="NCBI Taxonomy" id="117010"/>
    <lineage>
        <taxon>Eukaryota</taxon>
        <taxon>Fungi</taxon>
        <taxon>Dikarya</taxon>
        <taxon>Basidiomycota</taxon>
        <taxon>Agaricomycotina</taxon>
        <taxon>Agaricomycetes</taxon>
        <taxon>Agaricomycetidae</taxon>
        <taxon>Agaricales</taxon>
        <taxon>Tricholomatineae</taxon>
        <taxon>Lyophyllaceae</taxon>
        <taxon>Tricholomella</taxon>
    </lineage>
</organism>
<keyword evidence="4" id="KW-1185">Reference proteome</keyword>
<feature type="transmembrane region" description="Helical" evidence="2">
    <location>
        <begin position="168"/>
        <end position="188"/>
    </location>
</feature>
<dbReference type="Proteomes" id="UP000565441">
    <property type="component" value="Unassembled WGS sequence"/>
</dbReference>
<feature type="transmembrane region" description="Helical" evidence="2">
    <location>
        <begin position="93"/>
        <end position="114"/>
    </location>
</feature>
<dbReference type="AlphaFoldDB" id="A0A8H5GUU8"/>
<keyword evidence="2" id="KW-0812">Transmembrane</keyword>
<evidence type="ECO:0000256" key="2">
    <source>
        <dbReference type="SAM" id="Phobius"/>
    </source>
</evidence>
<gene>
    <name evidence="3" type="ORF">D9615_009705</name>
</gene>
<feature type="compositionally biased region" description="Pro residues" evidence="1">
    <location>
        <begin position="41"/>
        <end position="51"/>
    </location>
</feature>
<accession>A0A8H5GUU8</accession>
<dbReference type="EMBL" id="JAACJP010000047">
    <property type="protein sequence ID" value="KAF5371357.1"/>
    <property type="molecule type" value="Genomic_DNA"/>
</dbReference>
<keyword evidence="2" id="KW-1133">Transmembrane helix</keyword>
<feature type="transmembrane region" description="Helical" evidence="2">
    <location>
        <begin position="238"/>
        <end position="258"/>
    </location>
</feature>
<reference evidence="3 4" key="1">
    <citation type="journal article" date="2020" name="ISME J.">
        <title>Uncovering the hidden diversity of litter-decomposition mechanisms in mushroom-forming fungi.</title>
        <authorList>
            <person name="Floudas D."/>
            <person name="Bentzer J."/>
            <person name="Ahren D."/>
            <person name="Johansson T."/>
            <person name="Persson P."/>
            <person name="Tunlid A."/>
        </authorList>
    </citation>
    <scope>NUCLEOTIDE SEQUENCE [LARGE SCALE GENOMIC DNA]</scope>
    <source>
        <strain evidence="3 4">CBS 661.87</strain>
    </source>
</reference>
<protein>
    <submittedName>
        <fullName evidence="3">Uncharacterized protein</fullName>
    </submittedName>
</protein>
<feature type="transmembrane region" description="Helical" evidence="2">
    <location>
        <begin position="135"/>
        <end position="156"/>
    </location>
</feature>
<proteinExistence type="predicted"/>
<feature type="transmembrane region" description="Helical" evidence="2">
    <location>
        <begin position="296"/>
        <end position="319"/>
    </location>
</feature>
<feature type="transmembrane region" description="Helical" evidence="2">
    <location>
        <begin position="68"/>
        <end position="87"/>
    </location>
</feature>
<feature type="transmembrane region" description="Helical" evidence="2">
    <location>
        <begin position="325"/>
        <end position="347"/>
    </location>
</feature>
<comment type="caution">
    <text evidence="3">The sequence shown here is derived from an EMBL/GenBank/DDBJ whole genome shotgun (WGS) entry which is preliminary data.</text>
</comment>
<evidence type="ECO:0000256" key="1">
    <source>
        <dbReference type="SAM" id="MobiDB-lite"/>
    </source>
</evidence>
<keyword evidence="2" id="KW-0472">Membrane</keyword>
<sequence length="357" mass="39015">MLRNVRISFLSIISFGLPLNIHDERIAPNTQEEMPKMPVTTPVPPKGPPSPALSAPSPSLSRFPSPPLVLMSVLSFFLATAAFASAVFSFNPIIIVLSAIAFCLTVPYHIFLYLDAQNHRRSLTDCGPIFISPNCITYGFLLVPLWILVFFINVVFCVETCCGGRLGPIIVATVWSGLEWMTLFFNALKCAHEVWRVEKVTASTAEHQFNAATAVDGSGNITNPGSPPDRPPSKLRHVFLISFILCTLTFVLSINVSIVALANLITFLVTAPHHISLYVASLRPRSPAPLLARPTGVLWAFALAALWCWVFVLNILVGHELWRQIVTGIFGGMEALIIIGLAARSVLDTFAEGQIKI</sequence>
<evidence type="ECO:0000313" key="4">
    <source>
        <dbReference type="Proteomes" id="UP000565441"/>
    </source>
</evidence>
<name>A0A8H5GUU8_9AGAR</name>
<feature type="region of interest" description="Disordered" evidence="1">
    <location>
        <begin position="30"/>
        <end position="58"/>
    </location>
</feature>